<feature type="transmembrane region" description="Helical" evidence="7">
    <location>
        <begin position="26"/>
        <end position="45"/>
    </location>
</feature>
<evidence type="ECO:0000256" key="3">
    <source>
        <dbReference type="ARBA" id="ARBA00007931"/>
    </source>
</evidence>
<dbReference type="InterPro" id="IPR008915">
    <property type="entry name" value="Peptidase_M50"/>
</dbReference>
<evidence type="ECO:0000313" key="9">
    <source>
        <dbReference type="EMBL" id="PJJ54459.1"/>
    </source>
</evidence>
<dbReference type="CDD" id="cd05709">
    <property type="entry name" value="S2P-M50"/>
    <property type="match status" value="1"/>
</dbReference>
<dbReference type="AlphaFoldDB" id="A0A2M9B936"/>
<dbReference type="Proteomes" id="UP000228535">
    <property type="component" value="Unassembled WGS sequence"/>
</dbReference>
<dbReference type="RefSeq" id="WP_157807490.1">
    <property type="nucleotide sequence ID" value="NZ_PGFA01000002.1"/>
</dbReference>
<comment type="caution">
    <text evidence="9">The sequence shown here is derived from an EMBL/GenBank/DDBJ whole genome shotgun (WGS) entry which is preliminary data.</text>
</comment>
<name>A0A2M9B936_9BACT</name>
<gene>
    <name evidence="9" type="ORF">CLV45_2796</name>
</gene>
<feature type="transmembrane region" description="Helical" evidence="7">
    <location>
        <begin position="183"/>
        <end position="205"/>
    </location>
</feature>
<sequence>MLDFSKPDASSTTLQQAERKQRRLRLLVLGVLWGIALILGSRRWLHALLYQAAVLEVAWPVLVLGWVLGLGLLYLLLIAVHEGGHVLGARLARFRVLTFAVSWLRITRQAGGWQVRLQKPLASLGGMVQAYPAHTRHLRPRFALFIAGGPLANLLTGALALYLRQVLLPPTSELAFAVSRTQYGLNHALTFFGWASLFVGAFNLLPLRLKSGYTIDGRKLWYMARGGAAMHQHLGLLYFQSITYAGTRPRAWDPAQLEAFLAYRSHTVLDFYAHLYAYAYYQDCDERALMEEHLAAALERRHASPVALQQHVLAEAAVVAALSDEHAEYARQWLDQAQAAKPFSNEEGLFARAAVAYAEGQLPEATRWLQAARQQLQQASHLAANEQGAEQLDDLQHRIALAATAQPA</sequence>
<evidence type="ECO:0000256" key="7">
    <source>
        <dbReference type="SAM" id="Phobius"/>
    </source>
</evidence>
<comment type="cofactor">
    <cofactor evidence="1">
        <name>Zn(2+)</name>
        <dbReference type="ChEBI" id="CHEBI:29105"/>
    </cofactor>
</comment>
<feature type="domain" description="Peptidase M50" evidence="8">
    <location>
        <begin position="75"/>
        <end position="207"/>
    </location>
</feature>
<dbReference type="GO" id="GO:0016020">
    <property type="term" value="C:membrane"/>
    <property type="evidence" value="ECO:0007669"/>
    <property type="project" value="UniProtKB-SubCell"/>
</dbReference>
<evidence type="ECO:0000259" key="8">
    <source>
        <dbReference type="Pfam" id="PF02163"/>
    </source>
</evidence>
<proteinExistence type="inferred from homology"/>
<evidence type="ECO:0000313" key="10">
    <source>
        <dbReference type="Proteomes" id="UP000228535"/>
    </source>
</evidence>
<evidence type="ECO:0000256" key="1">
    <source>
        <dbReference type="ARBA" id="ARBA00001947"/>
    </source>
</evidence>
<reference evidence="9 10" key="1">
    <citation type="submission" date="2017-11" db="EMBL/GenBank/DDBJ databases">
        <title>Genomic Encyclopedia of Archaeal and Bacterial Type Strains, Phase II (KMG-II): From Individual Species to Whole Genera.</title>
        <authorList>
            <person name="Goeker M."/>
        </authorList>
    </citation>
    <scope>NUCLEOTIDE SEQUENCE [LARGE SCALE GENOMIC DNA]</scope>
    <source>
        <strain evidence="9 10">DSM 11115</strain>
    </source>
</reference>
<comment type="similarity">
    <text evidence="3">Belongs to the peptidase M50B family.</text>
</comment>
<dbReference type="GO" id="GO:0006508">
    <property type="term" value="P:proteolysis"/>
    <property type="evidence" value="ECO:0007669"/>
    <property type="project" value="InterPro"/>
</dbReference>
<feature type="transmembrane region" description="Helical" evidence="7">
    <location>
        <begin position="57"/>
        <end position="80"/>
    </location>
</feature>
<evidence type="ECO:0000256" key="4">
    <source>
        <dbReference type="ARBA" id="ARBA00022692"/>
    </source>
</evidence>
<dbReference type="EMBL" id="PGFA01000002">
    <property type="protein sequence ID" value="PJJ54459.1"/>
    <property type="molecule type" value="Genomic_DNA"/>
</dbReference>
<dbReference type="OrthoDB" id="872766at2"/>
<comment type="subcellular location">
    <subcellularLocation>
        <location evidence="2">Membrane</location>
        <topology evidence="2">Multi-pass membrane protein</topology>
    </subcellularLocation>
</comment>
<organism evidence="9 10">
    <name type="scientific">Hymenobacter chitinivorans DSM 11115</name>
    <dbReference type="NCBI Taxonomy" id="1121954"/>
    <lineage>
        <taxon>Bacteria</taxon>
        <taxon>Pseudomonadati</taxon>
        <taxon>Bacteroidota</taxon>
        <taxon>Cytophagia</taxon>
        <taxon>Cytophagales</taxon>
        <taxon>Hymenobacteraceae</taxon>
        <taxon>Hymenobacter</taxon>
    </lineage>
</organism>
<accession>A0A2M9B936</accession>
<dbReference type="Pfam" id="PF02163">
    <property type="entry name" value="Peptidase_M50"/>
    <property type="match status" value="1"/>
</dbReference>
<protein>
    <submittedName>
        <fullName evidence="9">Peptidase M50-like protein</fullName>
    </submittedName>
</protein>
<keyword evidence="6 7" id="KW-0472">Membrane</keyword>
<evidence type="ECO:0000256" key="2">
    <source>
        <dbReference type="ARBA" id="ARBA00004141"/>
    </source>
</evidence>
<keyword evidence="4 7" id="KW-0812">Transmembrane</keyword>
<keyword evidence="5 7" id="KW-1133">Transmembrane helix</keyword>
<evidence type="ECO:0000256" key="6">
    <source>
        <dbReference type="ARBA" id="ARBA00023136"/>
    </source>
</evidence>
<feature type="transmembrane region" description="Helical" evidence="7">
    <location>
        <begin position="142"/>
        <end position="163"/>
    </location>
</feature>
<evidence type="ECO:0000256" key="5">
    <source>
        <dbReference type="ARBA" id="ARBA00022989"/>
    </source>
</evidence>
<keyword evidence="10" id="KW-1185">Reference proteome</keyword>